<dbReference type="Pfam" id="PF06580">
    <property type="entry name" value="His_kinase"/>
    <property type="match status" value="1"/>
</dbReference>
<dbReference type="InterPro" id="IPR050640">
    <property type="entry name" value="Bact_2-comp_sensor_kinase"/>
</dbReference>
<organism evidence="3 4">
    <name type="scientific">Chryseobacterium geocarposphaerae</name>
    <dbReference type="NCBI Taxonomy" id="1416776"/>
    <lineage>
        <taxon>Bacteria</taxon>
        <taxon>Pseudomonadati</taxon>
        <taxon>Bacteroidota</taxon>
        <taxon>Flavobacteriia</taxon>
        <taxon>Flavobacteriales</taxon>
        <taxon>Weeksellaceae</taxon>
        <taxon>Chryseobacterium group</taxon>
        <taxon>Chryseobacterium</taxon>
    </lineage>
</organism>
<feature type="transmembrane region" description="Helical" evidence="1">
    <location>
        <begin position="38"/>
        <end position="60"/>
    </location>
</feature>
<dbReference type="InterPro" id="IPR010559">
    <property type="entry name" value="Sig_transdc_His_kin_internal"/>
</dbReference>
<feature type="transmembrane region" description="Helical" evidence="1">
    <location>
        <begin position="110"/>
        <end position="128"/>
    </location>
</feature>
<dbReference type="EMBL" id="JAVDQS010000003">
    <property type="protein sequence ID" value="MDR6404488.1"/>
    <property type="molecule type" value="Genomic_DNA"/>
</dbReference>
<dbReference type="PANTHER" id="PTHR34220">
    <property type="entry name" value="SENSOR HISTIDINE KINASE YPDA"/>
    <property type="match status" value="1"/>
</dbReference>
<dbReference type="Proteomes" id="UP001184853">
    <property type="component" value="Unassembled WGS sequence"/>
</dbReference>
<keyword evidence="1" id="KW-0472">Membrane</keyword>
<keyword evidence="3" id="KW-0418">Kinase</keyword>
<evidence type="ECO:0000313" key="3">
    <source>
        <dbReference type="EMBL" id="MDR6404488.1"/>
    </source>
</evidence>
<evidence type="ECO:0000259" key="2">
    <source>
        <dbReference type="Pfam" id="PF06580"/>
    </source>
</evidence>
<reference evidence="3 4" key="1">
    <citation type="submission" date="2023-07" db="EMBL/GenBank/DDBJ databases">
        <title>Sorghum-associated microbial communities from plants grown in Nebraska, USA.</title>
        <authorList>
            <person name="Schachtman D."/>
        </authorList>
    </citation>
    <scope>NUCLEOTIDE SEQUENCE [LARGE SCALE GENOMIC DNA]</scope>
    <source>
        <strain evidence="3 4">DS1709</strain>
    </source>
</reference>
<dbReference type="PANTHER" id="PTHR34220:SF7">
    <property type="entry name" value="SENSOR HISTIDINE KINASE YPDA"/>
    <property type="match status" value="1"/>
</dbReference>
<proteinExistence type="predicted"/>
<gene>
    <name evidence="3" type="ORF">J2781_001408</name>
</gene>
<name>A0ABU1LCN1_9FLAO</name>
<feature type="transmembrane region" description="Helical" evidence="1">
    <location>
        <begin position="7"/>
        <end position="26"/>
    </location>
</feature>
<dbReference type="RefSeq" id="WP_115979871.1">
    <property type="nucleotide sequence ID" value="NZ_JAVDQS010000003.1"/>
</dbReference>
<comment type="caution">
    <text evidence="3">The sequence shown here is derived from an EMBL/GenBank/DDBJ whole genome shotgun (WGS) entry which is preliminary data.</text>
</comment>
<keyword evidence="4" id="KW-1185">Reference proteome</keyword>
<evidence type="ECO:0000313" key="4">
    <source>
        <dbReference type="Proteomes" id="UP001184853"/>
    </source>
</evidence>
<feature type="transmembrane region" description="Helical" evidence="1">
    <location>
        <begin position="72"/>
        <end position="90"/>
    </location>
</feature>
<dbReference type="GO" id="GO:0016301">
    <property type="term" value="F:kinase activity"/>
    <property type="evidence" value="ECO:0007669"/>
    <property type="project" value="UniProtKB-KW"/>
</dbReference>
<sequence length="344" mass="40090">MSYRWKFLLGFQHIFFFLVFVLMIYFTENTFLDPPDLIWSIVFNIIYSSGIYYWVYQYLVPKFYLSNKYPEFILYALICFLISSLFRILSEPAIFNLHFSKEESNISFLYNVYITQAIVILVASFLGITKDKFIIEQDVADLGEQKEQLYIDLLKSKLSPHFLLNTLNNIYVNSFVPTEKTSNSILQLSKLLQYIIYDSGKEKISIAQEFSSLKSLAELYQLKYNNQLDIIFTIENEEACDVIEIPPSIFLTLFENALKHSAIGMESSAFVKILFTIENHEIIFTIENSIAENKNYSSDIGYHGLGKKAITGILEKYYPEKYSFSSESLDQKNYRTILKVNYNG</sequence>
<keyword evidence="1" id="KW-0812">Transmembrane</keyword>
<evidence type="ECO:0000256" key="1">
    <source>
        <dbReference type="SAM" id="Phobius"/>
    </source>
</evidence>
<accession>A0ABU1LCN1</accession>
<feature type="domain" description="Signal transduction histidine kinase internal region" evidence="2">
    <location>
        <begin position="151"/>
        <end position="228"/>
    </location>
</feature>
<keyword evidence="3" id="KW-0808">Transferase</keyword>
<protein>
    <submittedName>
        <fullName evidence="3">Sensor histidine kinase YesM</fullName>
    </submittedName>
</protein>
<keyword evidence="1" id="KW-1133">Transmembrane helix</keyword>